<dbReference type="EMBL" id="UIGI01000002">
    <property type="protein sequence ID" value="SUY92862.1"/>
    <property type="molecule type" value="Genomic_DNA"/>
</dbReference>
<accession>A0A381KPD8</accession>
<dbReference type="Proteomes" id="UP000255528">
    <property type="component" value="Unassembled WGS sequence"/>
</dbReference>
<proteinExistence type="predicted"/>
<name>A0A381KPD8_9ENTR</name>
<sequence length="81" mass="9387">MTAVIISELENGSFKAEDGTYLYSYMPGESVVWRWRGSYSKTDGSLHHKERGWDSLSEDEYRQIVSQWDALTVDPRIELRG</sequence>
<evidence type="ECO:0000313" key="2">
    <source>
        <dbReference type="Proteomes" id="UP000255528"/>
    </source>
</evidence>
<reference evidence="1 2" key="1">
    <citation type="submission" date="2018-06" db="EMBL/GenBank/DDBJ databases">
        <authorList>
            <consortium name="Pathogen Informatics"/>
            <person name="Doyle S."/>
        </authorList>
    </citation>
    <scope>NUCLEOTIDE SEQUENCE [LARGE SCALE GENOMIC DNA]</scope>
    <source>
        <strain evidence="1 2">NCTC12119</strain>
    </source>
</reference>
<dbReference type="RefSeq" id="WP_134187336.1">
    <property type="nucleotide sequence ID" value="NZ_UIGI01000002.1"/>
</dbReference>
<dbReference type="AlphaFoldDB" id="A0A381KPD8"/>
<gene>
    <name evidence="1" type="ORF">NCTC12119_04892</name>
</gene>
<evidence type="ECO:0000313" key="1">
    <source>
        <dbReference type="EMBL" id="SUY92862.1"/>
    </source>
</evidence>
<organism evidence="1 2">
    <name type="scientific">Buttiauxella agrestis</name>
    <dbReference type="NCBI Taxonomy" id="82977"/>
    <lineage>
        <taxon>Bacteria</taxon>
        <taxon>Pseudomonadati</taxon>
        <taxon>Pseudomonadota</taxon>
        <taxon>Gammaproteobacteria</taxon>
        <taxon>Enterobacterales</taxon>
        <taxon>Enterobacteriaceae</taxon>
        <taxon>Buttiauxella</taxon>
    </lineage>
</organism>
<protein>
    <submittedName>
        <fullName evidence="1">Uncharacterized protein</fullName>
    </submittedName>
</protein>